<evidence type="ECO:0000313" key="2">
    <source>
        <dbReference type="Proteomes" id="UP000034600"/>
    </source>
</evidence>
<gene>
    <name evidence="1" type="ORF">UY32_C0002G0079</name>
</gene>
<name>A0A0G1X9T6_9BACT</name>
<protein>
    <submittedName>
        <fullName evidence="1">Uncharacterized protein</fullName>
    </submittedName>
</protein>
<comment type="caution">
    <text evidence="1">The sequence shown here is derived from an EMBL/GenBank/DDBJ whole genome shotgun (WGS) entry which is preliminary data.</text>
</comment>
<dbReference type="Proteomes" id="UP000034600">
    <property type="component" value="Unassembled WGS sequence"/>
</dbReference>
<dbReference type="AlphaFoldDB" id="A0A0G1X9T6"/>
<reference evidence="1 2" key="1">
    <citation type="journal article" date="2015" name="Nature">
        <title>rRNA introns, odd ribosomes, and small enigmatic genomes across a large radiation of phyla.</title>
        <authorList>
            <person name="Brown C.T."/>
            <person name="Hug L.A."/>
            <person name="Thomas B.C."/>
            <person name="Sharon I."/>
            <person name="Castelle C.J."/>
            <person name="Singh A."/>
            <person name="Wilkins M.J."/>
            <person name="Williams K.H."/>
            <person name="Banfield J.F."/>
        </authorList>
    </citation>
    <scope>NUCLEOTIDE SEQUENCE [LARGE SCALE GENOMIC DNA]</scope>
</reference>
<organism evidence="1 2">
    <name type="scientific">Candidatus Jorgensenbacteria bacterium GW2011_GWC1_48_8</name>
    <dbReference type="NCBI Taxonomy" id="1618666"/>
    <lineage>
        <taxon>Bacteria</taxon>
        <taxon>Candidatus Joergenseniibacteriota</taxon>
    </lineage>
</organism>
<proteinExistence type="predicted"/>
<accession>A0A0G1X9T6</accession>
<sequence>MEIGTTRETKDQLVSRVKQVLERYLLGDPGPTRIEKDPIWGRIAAEYIISRSLVIAAVDPLELAQRVDPKLFRLVTVPEGWANRADWALGVYLTFGNGSMPEKVSRILETASSMIPE</sequence>
<dbReference type="EMBL" id="LCPO01000002">
    <property type="protein sequence ID" value="KKU99343.1"/>
    <property type="molecule type" value="Genomic_DNA"/>
</dbReference>
<evidence type="ECO:0000313" key="1">
    <source>
        <dbReference type="EMBL" id="KKU99343.1"/>
    </source>
</evidence>